<dbReference type="InterPro" id="IPR043132">
    <property type="entry name" value="BCAT-like_C"/>
</dbReference>
<evidence type="ECO:0000256" key="6">
    <source>
        <dbReference type="ARBA" id="ARBA00022898"/>
    </source>
</evidence>
<dbReference type="SUPFAM" id="SSF56752">
    <property type="entry name" value="D-aminoacid aminotransferase-like PLP-dependent enzymes"/>
    <property type="match status" value="1"/>
</dbReference>
<evidence type="ECO:0000256" key="3">
    <source>
        <dbReference type="ARBA" id="ARBA00022576"/>
    </source>
</evidence>
<dbReference type="Pfam" id="PF01063">
    <property type="entry name" value="Aminotran_4"/>
    <property type="match status" value="1"/>
</dbReference>
<evidence type="ECO:0000256" key="4">
    <source>
        <dbReference type="ARBA" id="ARBA00022605"/>
    </source>
</evidence>
<keyword evidence="7" id="KW-0100">Branched-chain amino acid biosynthesis</keyword>
<accession>A0ABZ1L6M0</accession>
<comment type="cofactor">
    <cofactor evidence="1">
        <name>pyridoxal 5'-phosphate</name>
        <dbReference type="ChEBI" id="CHEBI:597326"/>
    </cofactor>
</comment>
<gene>
    <name evidence="9" type="ORF">OG814_04130</name>
</gene>
<dbReference type="RefSeq" id="WP_327165704.1">
    <property type="nucleotide sequence ID" value="NZ_CP108062.1"/>
</dbReference>
<evidence type="ECO:0000313" key="10">
    <source>
        <dbReference type="Proteomes" id="UP001622594"/>
    </source>
</evidence>
<organism evidence="9 10">
    <name type="scientific">Streptomyces zaomyceticus</name>
    <dbReference type="NCBI Taxonomy" id="68286"/>
    <lineage>
        <taxon>Bacteria</taxon>
        <taxon>Bacillati</taxon>
        <taxon>Actinomycetota</taxon>
        <taxon>Actinomycetes</taxon>
        <taxon>Kitasatosporales</taxon>
        <taxon>Streptomycetaceae</taxon>
        <taxon>Streptomyces</taxon>
    </lineage>
</organism>
<keyword evidence="10" id="KW-1185">Reference proteome</keyword>
<dbReference type="EMBL" id="CP108188">
    <property type="protein sequence ID" value="WTR68515.1"/>
    <property type="molecule type" value="Genomic_DNA"/>
</dbReference>
<protein>
    <submittedName>
        <fullName evidence="9">Aminotransferase class IV</fullName>
    </submittedName>
</protein>
<dbReference type="InterPro" id="IPR043131">
    <property type="entry name" value="BCAT-like_N"/>
</dbReference>
<keyword evidence="6" id="KW-0663">Pyridoxal phosphate</keyword>
<dbReference type="Gene3D" id="3.20.10.10">
    <property type="entry name" value="D-amino Acid Aminotransferase, subunit A, domain 2"/>
    <property type="match status" value="1"/>
</dbReference>
<dbReference type="InterPro" id="IPR036038">
    <property type="entry name" value="Aminotransferase-like"/>
</dbReference>
<keyword evidence="3 9" id="KW-0032">Aminotransferase</keyword>
<reference evidence="9 10" key="1">
    <citation type="submission" date="2022-10" db="EMBL/GenBank/DDBJ databases">
        <title>The complete genomes of actinobacterial strains from the NBC collection.</title>
        <authorList>
            <person name="Joergensen T.S."/>
            <person name="Alvarez Arevalo M."/>
            <person name="Sterndorff E.B."/>
            <person name="Faurdal D."/>
            <person name="Vuksanovic O."/>
            <person name="Mourched A.-S."/>
            <person name="Charusanti P."/>
            <person name="Shaw S."/>
            <person name="Blin K."/>
            <person name="Weber T."/>
        </authorList>
    </citation>
    <scope>NUCLEOTIDE SEQUENCE [LARGE SCALE GENOMIC DNA]</scope>
    <source>
        <strain evidence="9 10">NBC_00123</strain>
    </source>
</reference>
<evidence type="ECO:0000256" key="1">
    <source>
        <dbReference type="ARBA" id="ARBA00001933"/>
    </source>
</evidence>
<evidence type="ECO:0000313" key="9">
    <source>
        <dbReference type="EMBL" id="WTR68515.1"/>
    </source>
</evidence>
<dbReference type="InterPro" id="IPR001544">
    <property type="entry name" value="Aminotrans_IV"/>
</dbReference>
<keyword evidence="5" id="KW-0808">Transferase</keyword>
<evidence type="ECO:0000256" key="7">
    <source>
        <dbReference type="ARBA" id="ARBA00023304"/>
    </source>
</evidence>
<sequence>MSNELVVTPTATPRTRPEADGSTAPVLTDHAFFMRTGKRRTWQGLTVADRDTIPALRPTAAAVLGGQTVVDAFTAYRMADGTVGVFRPDSHIKRLNNGARRLALPQVDFDRVWTSVRALVELDREWLPEEAGSALHLRAVLAADGRGLAPSPADDCLFYVLAAVADPAGAAGKPVRAMALENYVRAWPGGTGDINDAGSLAAGVVPGEVAANYGYDHVLWLDGPQGRFVQQIGNLNAFFVVDGVLTTPALDRSVLPGVTRDSVVKLARDSGTRVVERPVELAEVLKGIADGTVTECFATGTEAGVVPVTGLGHQGEEYRLAGEEAGPVTARFRDLLDGIHRGEAVDRFGWMRRLTEVAPVHA</sequence>
<dbReference type="GO" id="GO:0008483">
    <property type="term" value="F:transaminase activity"/>
    <property type="evidence" value="ECO:0007669"/>
    <property type="project" value="UniProtKB-KW"/>
</dbReference>
<evidence type="ECO:0000256" key="8">
    <source>
        <dbReference type="SAM" id="MobiDB-lite"/>
    </source>
</evidence>
<proteinExistence type="inferred from homology"/>
<dbReference type="InterPro" id="IPR005786">
    <property type="entry name" value="B_amino_transII"/>
</dbReference>
<evidence type="ECO:0000256" key="2">
    <source>
        <dbReference type="ARBA" id="ARBA00009320"/>
    </source>
</evidence>
<keyword evidence="4" id="KW-0028">Amino-acid biosynthesis</keyword>
<dbReference type="PIRSF" id="PIRSF006468">
    <property type="entry name" value="BCAT1"/>
    <property type="match status" value="1"/>
</dbReference>
<feature type="region of interest" description="Disordered" evidence="8">
    <location>
        <begin position="1"/>
        <end position="23"/>
    </location>
</feature>
<dbReference type="Gene3D" id="3.30.470.10">
    <property type="match status" value="1"/>
</dbReference>
<comment type="similarity">
    <text evidence="2">Belongs to the class-IV pyridoxal-phosphate-dependent aminotransferase family.</text>
</comment>
<name>A0ABZ1L6M0_9ACTN</name>
<dbReference type="Proteomes" id="UP001622594">
    <property type="component" value="Chromosome"/>
</dbReference>
<dbReference type="PANTHER" id="PTHR11825">
    <property type="entry name" value="SUBGROUP IIII AMINOTRANSFERASE"/>
    <property type="match status" value="1"/>
</dbReference>
<evidence type="ECO:0000256" key="5">
    <source>
        <dbReference type="ARBA" id="ARBA00022679"/>
    </source>
</evidence>
<dbReference type="PANTHER" id="PTHR11825:SF44">
    <property type="entry name" value="BRANCHED-CHAIN-AMINO-ACID AMINOTRANSFERASE"/>
    <property type="match status" value="1"/>
</dbReference>